<keyword evidence="1" id="KW-1133">Transmembrane helix</keyword>
<keyword evidence="2" id="KW-1185">Reference proteome</keyword>
<dbReference type="Gene3D" id="3.90.550.10">
    <property type="entry name" value="Spore Coat Polysaccharide Biosynthesis Protein SpsA, Chain A"/>
    <property type="match status" value="1"/>
</dbReference>
<protein>
    <submittedName>
        <fullName evidence="3">Nucleotide-diphospho-sugar transferase domain-containing protein</fullName>
    </submittedName>
</protein>
<accession>A0AAF5D2C3</accession>
<keyword evidence="1" id="KW-0472">Membrane</keyword>
<dbReference type="InterPro" id="IPR004988">
    <property type="entry name" value="DUF273"/>
</dbReference>
<dbReference type="AlphaFoldDB" id="A0AAF5D2C3"/>
<proteinExistence type="predicted"/>
<reference evidence="3" key="1">
    <citation type="submission" date="2024-02" db="UniProtKB">
        <authorList>
            <consortium name="WormBaseParasite"/>
        </authorList>
    </citation>
    <scope>IDENTIFICATION</scope>
</reference>
<dbReference type="PANTHER" id="PTHR31562:SF4">
    <property type="entry name" value="DUF268 DOMAIN-CONTAINING PROTEIN-RELATED"/>
    <property type="match status" value="1"/>
</dbReference>
<dbReference type="PANTHER" id="PTHR31562">
    <property type="entry name" value="PROTEIN CBG18972"/>
    <property type="match status" value="1"/>
</dbReference>
<organism evidence="2 3">
    <name type="scientific">Strongyloides stercoralis</name>
    <name type="common">Threadworm</name>
    <dbReference type="NCBI Taxonomy" id="6248"/>
    <lineage>
        <taxon>Eukaryota</taxon>
        <taxon>Metazoa</taxon>
        <taxon>Ecdysozoa</taxon>
        <taxon>Nematoda</taxon>
        <taxon>Chromadorea</taxon>
        <taxon>Rhabditida</taxon>
        <taxon>Tylenchina</taxon>
        <taxon>Panagrolaimomorpha</taxon>
        <taxon>Strongyloidoidea</taxon>
        <taxon>Strongyloididae</taxon>
        <taxon>Strongyloides</taxon>
    </lineage>
</organism>
<dbReference type="InterPro" id="IPR029044">
    <property type="entry name" value="Nucleotide-diphossugar_trans"/>
</dbReference>
<dbReference type="Pfam" id="PF03314">
    <property type="entry name" value="DUF273"/>
    <property type="match status" value="1"/>
</dbReference>
<keyword evidence="1" id="KW-0812">Transmembrane</keyword>
<evidence type="ECO:0000256" key="1">
    <source>
        <dbReference type="SAM" id="Phobius"/>
    </source>
</evidence>
<evidence type="ECO:0000313" key="2">
    <source>
        <dbReference type="Proteomes" id="UP000035681"/>
    </source>
</evidence>
<feature type="transmembrane region" description="Helical" evidence="1">
    <location>
        <begin position="5"/>
        <end position="23"/>
    </location>
</feature>
<evidence type="ECO:0000313" key="3">
    <source>
        <dbReference type="WBParaSite" id="TCONS_00005392.p1"/>
    </source>
</evidence>
<sequence length="383" mass="45365">MKNKLMLTIIFFLYMILLILFLITKPSNVFNPKINSIDTYKQMEHFKINKEDSGIKHYAILSVVHQYNPDSYKFATDTVHCYAHAYNYTYIVISMQNEPELSKKCPQNDIMFSRHCYLAEYLEMHKEIDYALFIDADTAVINPYHSLSEFSPKGNEEFLLYSRLFNYEIACGSFFFKNSNYSRDLLKGFANFYYKLPNSMHGTDNAAIQAYFLQKFVKNSFLEERTVCYKLWNRAQNWDDIWDFEACTKYILEQASETPLSSDLLTFDNGKVVVVGKESKRRWIRDGPITKNLFCEKDFLLHGYKGTQSSIKSTSVSNFIFDPESCINKPLRFLWRFKKNKVISCTERDFMISDIARETREDFYRDLNDSGYLKKYKINKFFY</sequence>
<dbReference type="WBParaSite" id="TCONS_00005392.p1">
    <property type="protein sequence ID" value="TCONS_00005392.p1"/>
    <property type="gene ID" value="XLOC_003695"/>
</dbReference>
<dbReference type="Proteomes" id="UP000035681">
    <property type="component" value="Unplaced"/>
</dbReference>
<name>A0AAF5D2C3_STRER</name>